<dbReference type="Pfam" id="PF06094">
    <property type="entry name" value="GGACT"/>
    <property type="match status" value="1"/>
</dbReference>
<dbReference type="Gene3D" id="3.10.490.10">
    <property type="entry name" value="Gamma-glutamyl cyclotransferase-like"/>
    <property type="match status" value="1"/>
</dbReference>
<protein>
    <submittedName>
        <fullName evidence="2">Gamma-glutamylcyclotransferase</fullName>
    </submittedName>
</protein>
<dbReference type="CDD" id="cd06661">
    <property type="entry name" value="GGCT_like"/>
    <property type="match status" value="1"/>
</dbReference>
<dbReference type="RefSeq" id="WP_112156817.1">
    <property type="nucleotide sequence ID" value="NZ_QKRX01000001.1"/>
</dbReference>
<name>A0A364NRU8_9GAMM</name>
<dbReference type="InterPro" id="IPR013024">
    <property type="entry name" value="GGCT-like"/>
</dbReference>
<proteinExistence type="predicted"/>
<dbReference type="SUPFAM" id="SSF110857">
    <property type="entry name" value="Gamma-glutamyl cyclotransferase-like"/>
    <property type="match status" value="1"/>
</dbReference>
<dbReference type="InterPro" id="IPR009288">
    <property type="entry name" value="AIG2-like_dom"/>
</dbReference>
<evidence type="ECO:0000313" key="3">
    <source>
        <dbReference type="Proteomes" id="UP000250744"/>
    </source>
</evidence>
<reference evidence="2 3" key="1">
    <citation type="submission" date="2018-06" db="EMBL/GenBank/DDBJ databases">
        <title>Nitrincola tibetense sp. nov., isolated from Lake XuguoCo on Tibetan Plateau.</title>
        <authorList>
            <person name="Xing P."/>
        </authorList>
    </citation>
    <scope>NUCLEOTIDE SEQUENCE [LARGE SCALE GENOMIC DNA]</scope>
    <source>
        <strain evidence="3">xg18</strain>
    </source>
</reference>
<dbReference type="AlphaFoldDB" id="A0A364NRU8"/>
<dbReference type="OrthoDB" id="482277at2"/>
<keyword evidence="2" id="KW-0808">Transferase</keyword>
<dbReference type="InterPro" id="IPR036568">
    <property type="entry name" value="GGCT-like_sf"/>
</dbReference>
<accession>A0A364NRU8</accession>
<evidence type="ECO:0000313" key="2">
    <source>
        <dbReference type="EMBL" id="RAU19752.1"/>
    </source>
</evidence>
<organism evidence="2 3">
    <name type="scientific">Nitrincola tibetensis</name>
    <dbReference type="NCBI Taxonomy" id="2219697"/>
    <lineage>
        <taxon>Bacteria</taxon>
        <taxon>Pseudomonadati</taxon>
        <taxon>Pseudomonadota</taxon>
        <taxon>Gammaproteobacteria</taxon>
        <taxon>Oceanospirillales</taxon>
        <taxon>Oceanospirillaceae</taxon>
        <taxon>Nitrincola</taxon>
    </lineage>
</organism>
<evidence type="ECO:0000259" key="1">
    <source>
        <dbReference type="Pfam" id="PF06094"/>
    </source>
</evidence>
<feature type="domain" description="Gamma-glutamylcyclotransferase AIG2-like" evidence="1">
    <location>
        <begin position="7"/>
        <end position="120"/>
    </location>
</feature>
<dbReference type="Proteomes" id="UP000250744">
    <property type="component" value="Unassembled WGS sequence"/>
</dbReference>
<dbReference type="GO" id="GO:0016740">
    <property type="term" value="F:transferase activity"/>
    <property type="evidence" value="ECO:0007669"/>
    <property type="project" value="UniProtKB-KW"/>
</dbReference>
<dbReference type="EMBL" id="QKRX01000001">
    <property type="protein sequence ID" value="RAU19752.1"/>
    <property type="molecule type" value="Genomic_DNA"/>
</dbReference>
<sequence length="123" mass="14457">MNLEHLVAVYGSLKRGHFNHDLLYGAEFVGEDWLFEFTLYDLGPFPAVKRYPSDGVLVEVYRITTRQLHRLDQLEGFDSEEPHKSFYLRVEVESSYGPVWVYEYNREVEPQRLIGTGNWNPTD</sequence>
<gene>
    <name evidence="2" type="ORF">DN062_01320</name>
</gene>
<comment type="caution">
    <text evidence="2">The sequence shown here is derived from an EMBL/GenBank/DDBJ whole genome shotgun (WGS) entry which is preliminary data.</text>
</comment>
<keyword evidence="3" id="KW-1185">Reference proteome</keyword>